<dbReference type="OrthoDB" id="4223284at2759"/>
<dbReference type="PANTHER" id="PTHR34598:SF3">
    <property type="entry name" value="OXIDOREDUCTASE AN1597"/>
    <property type="match status" value="1"/>
</dbReference>
<gene>
    <name evidence="2" type="ORF">UA08_07379</name>
</gene>
<proteinExistence type="inferred from homology"/>
<evidence type="ECO:0008006" key="4">
    <source>
        <dbReference type="Google" id="ProtNLM"/>
    </source>
</evidence>
<dbReference type="STRING" id="1441469.A0A225AUS2"/>
<dbReference type="RefSeq" id="XP_020117348.1">
    <property type="nucleotide sequence ID" value="XM_020262662.1"/>
</dbReference>
<keyword evidence="3" id="KW-1185">Reference proteome</keyword>
<dbReference type="NCBIfam" id="NF041278">
    <property type="entry name" value="CmcJ_NvfI_EfuI"/>
    <property type="match status" value="1"/>
</dbReference>
<dbReference type="PANTHER" id="PTHR34598">
    <property type="entry name" value="BLL6449 PROTEIN"/>
    <property type="match status" value="1"/>
</dbReference>
<dbReference type="GO" id="GO:0016491">
    <property type="term" value="F:oxidoreductase activity"/>
    <property type="evidence" value="ECO:0007669"/>
    <property type="project" value="InterPro"/>
</dbReference>
<evidence type="ECO:0000313" key="2">
    <source>
        <dbReference type="EMBL" id="OKL57227.1"/>
    </source>
</evidence>
<dbReference type="InterPro" id="IPR044053">
    <property type="entry name" value="AsaB-like"/>
</dbReference>
<evidence type="ECO:0000256" key="1">
    <source>
        <dbReference type="ARBA" id="ARBA00023604"/>
    </source>
</evidence>
<name>A0A225AUS2_TALAT</name>
<comment type="similarity">
    <text evidence="1">Belongs to the asaB hydroxylase/desaturase family.</text>
</comment>
<comment type="caution">
    <text evidence="2">The sequence shown here is derived from an EMBL/GenBank/DDBJ whole genome shotgun (WGS) entry which is preliminary data.</text>
</comment>
<dbReference type="Proteomes" id="UP000214365">
    <property type="component" value="Unassembled WGS sequence"/>
</dbReference>
<reference evidence="2 3" key="1">
    <citation type="submission" date="2015-06" db="EMBL/GenBank/DDBJ databases">
        <title>Talaromyces atroroseus IBT 11181 draft genome.</title>
        <authorList>
            <person name="Rasmussen K.B."/>
            <person name="Rasmussen S."/>
            <person name="Petersen B."/>
            <person name="Sicheritz-Ponten T."/>
            <person name="Mortensen U.H."/>
            <person name="Thrane U."/>
        </authorList>
    </citation>
    <scope>NUCLEOTIDE SEQUENCE [LARGE SCALE GENOMIC DNA]</scope>
    <source>
        <strain evidence="2 3">IBT 11181</strain>
    </source>
</reference>
<accession>A0A225AUS2</accession>
<sequence>MASSSMKPQDVLAHFTYLQWKDDFLKERPIEVQHDQDPRKTNMTWYKSGNAEIVRDARGRESEYNVDTHGFTFVKHDTGLTTDDFYDRNQVIERYIPQAIDLYKKVFGDVDEVYIFHWQMVSKLRSTAQQRKLREQNKDVHVDQTQSEVERHVRNLLPDRAEYLLKGRVRNVNMWRPVRGPVQNWPLAVCDSRSVSAEKYVEFDRILPKGNMTARMVLEHPTLKWHYLSQQQPDEAIIFKCTDSHEGVAKCVPHASIELPNTNSGTPARESIEIRAYLFSYPKNEA</sequence>
<dbReference type="EMBL" id="LFMY01000012">
    <property type="protein sequence ID" value="OKL57227.1"/>
    <property type="molecule type" value="Genomic_DNA"/>
</dbReference>
<dbReference type="AlphaFoldDB" id="A0A225AUS2"/>
<organism evidence="2 3">
    <name type="scientific">Talaromyces atroroseus</name>
    <dbReference type="NCBI Taxonomy" id="1441469"/>
    <lineage>
        <taxon>Eukaryota</taxon>
        <taxon>Fungi</taxon>
        <taxon>Dikarya</taxon>
        <taxon>Ascomycota</taxon>
        <taxon>Pezizomycotina</taxon>
        <taxon>Eurotiomycetes</taxon>
        <taxon>Eurotiomycetidae</taxon>
        <taxon>Eurotiales</taxon>
        <taxon>Trichocomaceae</taxon>
        <taxon>Talaromyces</taxon>
        <taxon>Talaromyces sect. Trachyspermi</taxon>
    </lineage>
</organism>
<protein>
    <recommendedName>
        <fullName evidence="4">Methyltransferase</fullName>
    </recommendedName>
</protein>
<evidence type="ECO:0000313" key="3">
    <source>
        <dbReference type="Proteomes" id="UP000214365"/>
    </source>
</evidence>
<dbReference type="GeneID" id="31007135"/>